<dbReference type="PANTHER" id="PTHR33362:SF5">
    <property type="entry name" value="C4-DICARBOXYLATE TRAP TRANSPORTER LARGE PERMEASE PROTEIN DCTM"/>
    <property type="match status" value="1"/>
</dbReference>
<feature type="transmembrane region" description="Helical" evidence="7">
    <location>
        <begin position="168"/>
        <end position="189"/>
    </location>
</feature>
<evidence type="ECO:0000256" key="1">
    <source>
        <dbReference type="ARBA" id="ARBA00004429"/>
    </source>
</evidence>
<organism evidence="9">
    <name type="scientific">marine sediment metagenome</name>
    <dbReference type="NCBI Taxonomy" id="412755"/>
    <lineage>
        <taxon>unclassified sequences</taxon>
        <taxon>metagenomes</taxon>
        <taxon>ecological metagenomes</taxon>
    </lineage>
</organism>
<dbReference type="AlphaFoldDB" id="X0V2N8"/>
<evidence type="ECO:0000256" key="4">
    <source>
        <dbReference type="ARBA" id="ARBA00022692"/>
    </source>
</evidence>
<evidence type="ECO:0000256" key="2">
    <source>
        <dbReference type="ARBA" id="ARBA00022475"/>
    </source>
</evidence>
<dbReference type="GO" id="GO:0022857">
    <property type="term" value="F:transmembrane transporter activity"/>
    <property type="evidence" value="ECO:0007669"/>
    <property type="project" value="TreeGrafter"/>
</dbReference>
<dbReference type="GO" id="GO:0005886">
    <property type="term" value="C:plasma membrane"/>
    <property type="evidence" value="ECO:0007669"/>
    <property type="project" value="UniProtKB-SubCell"/>
</dbReference>
<evidence type="ECO:0000256" key="6">
    <source>
        <dbReference type="ARBA" id="ARBA00023136"/>
    </source>
</evidence>
<feature type="transmembrane region" description="Helical" evidence="7">
    <location>
        <begin position="6"/>
        <end position="32"/>
    </location>
</feature>
<reference evidence="9" key="1">
    <citation type="journal article" date="2014" name="Front. Microbiol.">
        <title>High frequency of phylogenetically diverse reductive dehalogenase-homologous genes in deep subseafloor sedimentary metagenomes.</title>
        <authorList>
            <person name="Kawai M."/>
            <person name="Futagami T."/>
            <person name="Toyoda A."/>
            <person name="Takaki Y."/>
            <person name="Nishi S."/>
            <person name="Hori S."/>
            <person name="Arai W."/>
            <person name="Tsubouchi T."/>
            <person name="Morono Y."/>
            <person name="Uchiyama I."/>
            <person name="Ito T."/>
            <person name="Fujiyama A."/>
            <person name="Inagaki F."/>
            <person name="Takami H."/>
        </authorList>
    </citation>
    <scope>NUCLEOTIDE SEQUENCE</scope>
    <source>
        <strain evidence="9">Expedition CK06-06</strain>
    </source>
</reference>
<feature type="non-terminal residue" evidence="9">
    <location>
        <position position="266"/>
    </location>
</feature>
<evidence type="ECO:0000256" key="3">
    <source>
        <dbReference type="ARBA" id="ARBA00022519"/>
    </source>
</evidence>
<dbReference type="InterPro" id="IPR010656">
    <property type="entry name" value="DctM"/>
</dbReference>
<dbReference type="InterPro" id="IPR004681">
    <property type="entry name" value="TRAP_DctM"/>
</dbReference>
<sequence length="266" mass="28049">FIFGAFLLLMFAGLPVAFAFMFVNIMGAYIFWQGGLGLEQLVHRSLDSVAMFALLPVPLFVLLGEVLFNSGVASRTLDALDKWLGRFPGRLSLLAIGASTVFATVSGVSAASVAMLGATLGPEMEKRGYKKSMSLGPILGGGGLSIMIPPTALGVLFAALAMLSIAEFLIAIIIPGLLMAVLYGTYIIARCMLQPSLAPIYDVPPTPLPEKIMATLKYILPLATIIFLVTGVIFVGIATPTEASATGVIGAFILAACYKRLSWNVV</sequence>
<keyword evidence="4 7" id="KW-0812">Transmembrane</keyword>
<feature type="domain" description="TRAP C4-dicarboxylate transport system permease DctM subunit" evidence="8">
    <location>
        <begin position="3"/>
        <end position="264"/>
    </location>
</feature>
<evidence type="ECO:0000256" key="7">
    <source>
        <dbReference type="SAM" id="Phobius"/>
    </source>
</evidence>
<evidence type="ECO:0000259" key="8">
    <source>
        <dbReference type="Pfam" id="PF06808"/>
    </source>
</evidence>
<feature type="non-terminal residue" evidence="9">
    <location>
        <position position="1"/>
    </location>
</feature>
<evidence type="ECO:0000313" key="9">
    <source>
        <dbReference type="EMBL" id="GAG12375.1"/>
    </source>
</evidence>
<gene>
    <name evidence="9" type="ORF">S01H1_43179</name>
</gene>
<feature type="transmembrane region" description="Helical" evidence="7">
    <location>
        <begin position="218"/>
        <end position="237"/>
    </location>
</feature>
<keyword evidence="2" id="KW-1003">Cell membrane</keyword>
<dbReference type="EMBL" id="BARS01027491">
    <property type="protein sequence ID" value="GAG12375.1"/>
    <property type="molecule type" value="Genomic_DNA"/>
</dbReference>
<accession>X0V2N8</accession>
<evidence type="ECO:0000256" key="5">
    <source>
        <dbReference type="ARBA" id="ARBA00022989"/>
    </source>
</evidence>
<name>X0V2N8_9ZZZZ</name>
<keyword evidence="6 7" id="KW-0472">Membrane</keyword>
<dbReference type="Pfam" id="PF06808">
    <property type="entry name" value="DctM"/>
    <property type="match status" value="1"/>
</dbReference>
<keyword evidence="5 7" id="KW-1133">Transmembrane helix</keyword>
<protein>
    <recommendedName>
        <fullName evidence="8">TRAP C4-dicarboxylate transport system permease DctM subunit domain-containing protein</fullName>
    </recommendedName>
</protein>
<feature type="transmembrane region" description="Helical" evidence="7">
    <location>
        <begin position="52"/>
        <end position="73"/>
    </location>
</feature>
<feature type="transmembrane region" description="Helical" evidence="7">
    <location>
        <begin position="93"/>
        <end position="117"/>
    </location>
</feature>
<proteinExistence type="predicted"/>
<feature type="transmembrane region" description="Helical" evidence="7">
    <location>
        <begin position="138"/>
        <end position="162"/>
    </location>
</feature>
<comment type="subcellular location">
    <subcellularLocation>
        <location evidence="1">Cell inner membrane</location>
        <topology evidence="1">Multi-pass membrane protein</topology>
    </subcellularLocation>
</comment>
<comment type="caution">
    <text evidence="9">The sequence shown here is derived from an EMBL/GenBank/DDBJ whole genome shotgun (WGS) entry which is preliminary data.</text>
</comment>
<dbReference type="PANTHER" id="PTHR33362">
    <property type="entry name" value="SIALIC ACID TRAP TRANSPORTER PERMEASE PROTEIN SIAT-RELATED"/>
    <property type="match status" value="1"/>
</dbReference>
<keyword evidence="3" id="KW-0997">Cell inner membrane</keyword>